<dbReference type="GO" id="GO:0006006">
    <property type="term" value="P:glucose metabolic process"/>
    <property type="evidence" value="ECO:0007669"/>
    <property type="project" value="UniProtKB-KW"/>
</dbReference>
<evidence type="ECO:0000256" key="2">
    <source>
        <dbReference type="ARBA" id="ARBA00022526"/>
    </source>
</evidence>
<dbReference type="InterPro" id="IPR036291">
    <property type="entry name" value="NAD(P)-bd_dom_sf"/>
</dbReference>
<keyword evidence="4 6" id="KW-0560">Oxidoreductase</keyword>
<dbReference type="EMBL" id="JANCYU010000052">
    <property type="protein sequence ID" value="KAK4527512.1"/>
    <property type="molecule type" value="Genomic_DNA"/>
</dbReference>
<feature type="compositionally biased region" description="Polar residues" evidence="7">
    <location>
        <begin position="82"/>
        <end position="102"/>
    </location>
</feature>
<dbReference type="Pfam" id="PF00479">
    <property type="entry name" value="G6PD_N"/>
    <property type="match status" value="1"/>
</dbReference>
<comment type="pathway">
    <text evidence="6">Carbohydrate degradation; pentose phosphate pathway; D-ribulose 5-phosphate from D-glucose 6-phosphate (oxidative stage): step 1/3.</text>
</comment>
<comment type="similarity">
    <text evidence="1 6">Belongs to the glucose-6-phosphate dehydrogenase family.</text>
</comment>
<dbReference type="HAMAP" id="MF_00966">
    <property type="entry name" value="G6PD"/>
    <property type="match status" value="1"/>
</dbReference>
<evidence type="ECO:0000313" key="10">
    <source>
        <dbReference type="EMBL" id="KAK4527512.1"/>
    </source>
</evidence>
<keyword evidence="5 6" id="KW-0119">Carbohydrate metabolism</keyword>
<dbReference type="PANTHER" id="PTHR23429">
    <property type="entry name" value="GLUCOSE-6-PHOSPHATE 1-DEHYDROGENASE G6PD"/>
    <property type="match status" value="1"/>
</dbReference>
<dbReference type="EC" id="1.1.1.49" evidence="6"/>
<organism evidence="10 11">
    <name type="scientific">Galdieria yellowstonensis</name>
    <dbReference type="NCBI Taxonomy" id="3028027"/>
    <lineage>
        <taxon>Eukaryota</taxon>
        <taxon>Rhodophyta</taxon>
        <taxon>Bangiophyceae</taxon>
        <taxon>Galdieriales</taxon>
        <taxon>Galdieriaceae</taxon>
        <taxon>Galdieria</taxon>
    </lineage>
</organism>
<evidence type="ECO:0000259" key="9">
    <source>
        <dbReference type="Pfam" id="PF02781"/>
    </source>
</evidence>
<dbReference type="AlphaFoldDB" id="A0AAV9IJ94"/>
<dbReference type="GO" id="GO:0009051">
    <property type="term" value="P:pentose-phosphate shunt, oxidative branch"/>
    <property type="evidence" value="ECO:0007669"/>
    <property type="project" value="TreeGrafter"/>
</dbReference>
<keyword evidence="3 6" id="KW-0521">NADP</keyword>
<dbReference type="Proteomes" id="UP001300502">
    <property type="component" value="Unassembled WGS sequence"/>
</dbReference>
<dbReference type="PROSITE" id="PS00069">
    <property type="entry name" value="G6P_DEHYDROGENASE"/>
    <property type="match status" value="1"/>
</dbReference>
<comment type="caution">
    <text evidence="10">The sequence shown here is derived from an EMBL/GenBank/DDBJ whole genome shotgun (WGS) entry which is preliminary data.</text>
</comment>
<feature type="domain" description="Glucose-6-phosphate dehydrogenase NAD-binding" evidence="8">
    <location>
        <begin position="131"/>
        <end position="314"/>
    </location>
</feature>
<dbReference type="GO" id="GO:0004345">
    <property type="term" value="F:glucose-6-phosphate dehydrogenase activity"/>
    <property type="evidence" value="ECO:0007669"/>
    <property type="project" value="UniProtKB-EC"/>
</dbReference>
<dbReference type="FunFam" id="3.30.360.10:FF:000018">
    <property type="entry name" value="Glucose-6-phosphate 1-dehydrogenase"/>
    <property type="match status" value="1"/>
</dbReference>
<evidence type="ECO:0000313" key="11">
    <source>
        <dbReference type="Proteomes" id="UP001300502"/>
    </source>
</evidence>
<dbReference type="InterPro" id="IPR022674">
    <property type="entry name" value="G6P_DH_NAD-bd"/>
</dbReference>
<dbReference type="SUPFAM" id="SSF51735">
    <property type="entry name" value="NAD(P)-binding Rossmann-fold domains"/>
    <property type="match status" value="1"/>
</dbReference>
<evidence type="ECO:0000256" key="4">
    <source>
        <dbReference type="ARBA" id="ARBA00023002"/>
    </source>
</evidence>
<evidence type="ECO:0000256" key="3">
    <source>
        <dbReference type="ARBA" id="ARBA00022857"/>
    </source>
</evidence>
<keyword evidence="2 6" id="KW-0313">Glucose metabolism</keyword>
<evidence type="ECO:0000256" key="6">
    <source>
        <dbReference type="RuleBase" id="RU362120"/>
    </source>
</evidence>
<keyword evidence="11" id="KW-1185">Reference proteome</keyword>
<dbReference type="SUPFAM" id="SSF55347">
    <property type="entry name" value="Glyceraldehyde-3-phosphate dehydrogenase-like, C-terminal domain"/>
    <property type="match status" value="1"/>
</dbReference>
<dbReference type="NCBIfam" id="TIGR00871">
    <property type="entry name" value="zwf"/>
    <property type="match status" value="1"/>
</dbReference>
<evidence type="ECO:0000256" key="1">
    <source>
        <dbReference type="ARBA" id="ARBA00009975"/>
    </source>
</evidence>
<dbReference type="InterPro" id="IPR001282">
    <property type="entry name" value="G6P_DH"/>
</dbReference>
<comment type="function">
    <text evidence="6">Catalyzes the rate-limiting step of the oxidative pentose-phosphate pathway, which represents a route for the dissimilation of carbohydrates besides glycolysis.</text>
</comment>
<dbReference type="Gene3D" id="3.40.50.720">
    <property type="entry name" value="NAD(P)-binding Rossmann-like Domain"/>
    <property type="match status" value="1"/>
</dbReference>
<gene>
    <name evidence="10" type="ORF">GAYE_SCF40G5434</name>
</gene>
<dbReference type="PRINTS" id="PR00079">
    <property type="entry name" value="G6PDHDRGNASE"/>
</dbReference>
<evidence type="ECO:0000256" key="5">
    <source>
        <dbReference type="ARBA" id="ARBA00023277"/>
    </source>
</evidence>
<accession>A0AAV9IJ94</accession>
<feature type="region of interest" description="Disordered" evidence="7">
    <location>
        <begin position="82"/>
        <end position="108"/>
    </location>
</feature>
<reference evidence="10 11" key="1">
    <citation type="submission" date="2022-07" db="EMBL/GenBank/DDBJ databases">
        <title>Genome-wide signatures of adaptation to extreme environments.</title>
        <authorList>
            <person name="Cho C.H."/>
            <person name="Yoon H.S."/>
        </authorList>
    </citation>
    <scope>NUCLEOTIDE SEQUENCE [LARGE SCALE GENOMIC DNA]</scope>
    <source>
        <strain evidence="10 11">108.79 E11</strain>
    </source>
</reference>
<dbReference type="PANTHER" id="PTHR23429:SF13">
    <property type="entry name" value="GLUCOSE-6-PHOSPHATE 1-DEHYDROGENASE 1, CHLOROPLASTIC"/>
    <property type="match status" value="1"/>
</dbReference>
<dbReference type="Pfam" id="PF02781">
    <property type="entry name" value="G6PD_C"/>
    <property type="match status" value="1"/>
</dbReference>
<dbReference type="Gene3D" id="3.30.360.10">
    <property type="entry name" value="Dihydrodipicolinate Reductase, domain 2"/>
    <property type="match status" value="1"/>
</dbReference>
<evidence type="ECO:0000256" key="7">
    <source>
        <dbReference type="SAM" id="MobiDB-lite"/>
    </source>
</evidence>
<feature type="domain" description="Glucose-6-phosphate dehydrogenase C-terminal" evidence="9">
    <location>
        <begin position="316"/>
        <end position="608"/>
    </location>
</feature>
<evidence type="ECO:0000259" key="8">
    <source>
        <dbReference type="Pfam" id="PF00479"/>
    </source>
</evidence>
<dbReference type="InterPro" id="IPR019796">
    <property type="entry name" value="G6P_DH_AS"/>
</dbReference>
<dbReference type="InterPro" id="IPR022675">
    <property type="entry name" value="G6P_DH_C"/>
</dbReference>
<sequence>MSMLLFQPSSCWNTNLVSKIGIWKTKYTINQRKYSSFVPYTTTTSTSKAVSRQGYPLFSCKKQESTVNAIQGEDVPIENSIQTTTTEEPFTSSKELSNNNNHQLKDAVDPGLMDSMKQRKQRAKEEPLCIVVIGASGDLAKKKTFPALFSLYYHDLLPKDFMVVGYARRQLTLEEFRTSIMESLTCRVIDGPQCQQKMDEFLPKCYYMSGMYDKAEDFSRLDELLNNFERRFPNTIRVDRLYYLAVPSQVFESVVSNIHRHGRTERGWNRIVMEKPFGKDIQSYLQLRNSLRHCISEDEIFRIDHYLGKELVQNLMVLRFANYLFEPLWNRDHIASVQIVFKENFGVEGRAGYFDEYGIIRDIMQNHLLQVMALLGMEQPVTLHAEDIRDEKVKFLRCIRTLKASDFILGQYRDRQNPQRSYLSEPGVRTNSNTPTFAACVFHVDNRRWSGVPFLMKAGKALDERKAEIRIQFQSVPGGLFSQAVSAHLPNNELVIRVQPDEAIYMRILSKAPGLTSRLEEARLNLFYRTAWEDSKDIPDAYERLILDVIHGEKSLFIRDDELEVAWNIFTPSLKELERDIWKPILYDYGGRGPIESDYLAAKYGVQWSEGD</sequence>
<dbReference type="GO" id="GO:0050661">
    <property type="term" value="F:NADP binding"/>
    <property type="evidence" value="ECO:0007669"/>
    <property type="project" value="InterPro"/>
</dbReference>
<protein>
    <recommendedName>
        <fullName evidence="6">Glucose-6-phosphate 1-dehydrogenase</fullName>
        <ecNumber evidence="6">1.1.1.49</ecNumber>
    </recommendedName>
</protein>
<name>A0AAV9IJ94_9RHOD</name>
<comment type="catalytic activity">
    <reaction evidence="6">
        <text>D-glucose 6-phosphate + NADP(+) = 6-phospho-D-glucono-1,5-lactone + NADPH + H(+)</text>
        <dbReference type="Rhea" id="RHEA:15841"/>
        <dbReference type="ChEBI" id="CHEBI:15378"/>
        <dbReference type="ChEBI" id="CHEBI:57783"/>
        <dbReference type="ChEBI" id="CHEBI:57955"/>
        <dbReference type="ChEBI" id="CHEBI:58349"/>
        <dbReference type="ChEBI" id="CHEBI:61548"/>
        <dbReference type="EC" id="1.1.1.49"/>
    </reaction>
</comment>
<proteinExistence type="inferred from homology"/>